<dbReference type="RefSeq" id="WP_227179835.1">
    <property type="nucleotide sequence ID" value="NZ_JAJBZT010000003.1"/>
</dbReference>
<proteinExistence type="predicted"/>
<comment type="caution">
    <text evidence="1">The sequence shown here is derived from an EMBL/GenBank/DDBJ whole genome shotgun (WGS) entry which is preliminary data.</text>
</comment>
<evidence type="ECO:0008006" key="3">
    <source>
        <dbReference type="Google" id="ProtNLM"/>
    </source>
</evidence>
<dbReference type="EMBL" id="JAJBZT010000003">
    <property type="protein sequence ID" value="MCB6183246.1"/>
    <property type="molecule type" value="Genomic_DNA"/>
</dbReference>
<gene>
    <name evidence="1" type="ORF">LIN78_06785</name>
</gene>
<name>A0ABS8D4Z9_9NEIS</name>
<protein>
    <recommendedName>
        <fullName evidence="3">DUF4253 domain-containing protein</fullName>
    </recommendedName>
</protein>
<dbReference type="Proteomes" id="UP001165395">
    <property type="component" value="Unassembled WGS sequence"/>
</dbReference>
<evidence type="ECO:0000313" key="2">
    <source>
        <dbReference type="Proteomes" id="UP001165395"/>
    </source>
</evidence>
<keyword evidence="2" id="KW-1185">Reference proteome</keyword>
<organism evidence="1 2">
    <name type="scientific">Leeia speluncae</name>
    <dbReference type="NCBI Taxonomy" id="2884804"/>
    <lineage>
        <taxon>Bacteria</taxon>
        <taxon>Pseudomonadati</taxon>
        <taxon>Pseudomonadota</taxon>
        <taxon>Betaproteobacteria</taxon>
        <taxon>Neisseriales</taxon>
        <taxon>Leeiaceae</taxon>
        <taxon>Leeia</taxon>
    </lineage>
</organism>
<evidence type="ECO:0000313" key="1">
    <source>
        <dbReference type="EMBL" id="MCB6183246.1"/>
    </source>
</evidence>
<accession>A0ABS8D4Z9</accession>
<sequence>MRIAHTASGMPAQWWMTAWPRRDLVSDCSDEERLSDWLKQGGGLVVRSADEHWLSPALLSDRTDVMVIDSRQIWLDDVLTAAKSFQSVGVSCLDQCPPDAFTAGMPWVLAGDHGVFDQVAKVVQPYFEYPAPLWFTGPMGSGHYLQAVFELCRYRTLVQWQAWMGDMQAPSPERIALLFKQDRHLLLQLEGFSNHYLSCLGLDEVQPEHGFAPQLAKWCVTMLPIWLEAIP</sequence>
<reference evidence="1" key="1">
    <citation type="submission" date="2021-10" db="EMBL/GenBank/DDBJ databases">
        <title>The complete genome sequence of Leeia sp. TBRC 13508.</title>
        <authorList>
            <person name="Charoenyingcharoen P."/>
            <person name="Yukphan P."/>
        </authorList>
    </citation>
    <scope>NUCLEOTIDE SEQUENCE</scope>
    <source>
        <strain evidence="1">TBRC 13508</strain>
    </source>
</reference>